<dbReference type="Proteomes" id="UP000321720">
    <property type="component" value="Unassembled WGS sequence"/>
</dbReference>
<evidence type="ECO:0000256" key="4">
    <source>
        <dbReference type="SAM" id="SignalP"/>
    </source>
</evidence>
<keyword evidence="4" id="KW-0732">Signal</keyword>
<keyword evidence="3" id="KW-0812">Transmembrane</keyword>
<proteinExistence type="predicted"/>
<feature type="domain" description="DUF4349" evidence="5">
    <location>
        <begin position="76"/>
        <end position="284"/>
    </location>
</feature>
<organism evidence="6 7">
    <name type="scientific">Cellulomonas composti</name>
    <dbReference type="NCBI Taxonomy" id="266130"/>
    <lineage>
        <taxon>Bacteria</taxon>
        <taxon>Bacillati</taxon>
        <taxon>Actinomycetota</taxon>
        <taxon>Actinomycetes</taxon>
        <taxon>Micrococcales</taxon>
        <taxon>Cellulomonadaceae</taxon>
        <taxon>Cellulomonas</taxon>
    </lineage>
</organism>
<sequence length="306" mass="31379">MTTLRRSTRPTSPRGLLALTGLTALVTAALLAGCSAGASSDSDVPAAGGMEQVDDAGDAATTGDEAAASATDAGDRQVIQTGSVTVTVDAPVQVADHLVDYVESAGGRVDDRSEQVDRGDGSSSVLLVVRVPAAKVTATVERLRELGDVDTIDLHAQDVTGAAADLDARISAAEVSVARLEDLMAQSGSVKDLLAAESTLAERQASLEQLQAERAQLADKVALSTIEIALVMPGVVPAAAQSPRTFTSGLEVGWQSFTAAARAVVVALGVLLPWLVFLGALTAATVGLVRRNRRRRAPQAAPEPGR</sequence>
<keyword evidence="1" id="KW-0175">Coiled coil</keyword>
<dbReference type="Pfam" id="PF14257">
    <property type="entry name" value="DUF4349"/>
    <property type="match status" value="1"/>
</dbReference>
<dbReference type="EMBL" id="BJWG01000003">
    <property type="protein sequence ID" value="GEL94450.1"/>
    <property type="molecule type" value="Genomic_DNA"/>
</dbReference>
<dbReference type="OrthoDB" id="186919at2"/>
<evidence type="ECO:0000313" key="7">
    <source>
        <dbReference type="Proteomes" id="UP000321720"/>
    </source>
</evidence>
<gene>
    <name evidence="6" type="ORF">CCO02nite_11080</name>
</gene>
<dbReference type="PROSITE" id="PS51257">
    <property type="entry name" value="PROKAR_LIPOPROTEIN"/>
    <property type="match status" value="1"/>
</dbReference>
<evidence type="ECO:0000256" key="2">
    <source>
        <dbReference type="SAM" id="MobiDB-lite"/>
    </source>
</evidence>
<keyword evidence="3" id="KW-0472">Membrane</keyword>
<evidence type="ECO:0000259" key="5">
    <source>
        <dbReference type="Pfam" id="PF14257"/>
    </source>
</evidence>
<feature type="chain" id="PRO_5038939919" description="DUF4349 domain-containing protein" evidence="4">
    <location>
        <begin position="29"/>
        <end position="306"/>
    </location>
</feature>
<dbReference type="RefSeq" id="WP_146842095.1">
    <property type="nucleotide sequence ID" value="NZ_BJWG01000003.1"/>
</dbReference>
<dbReference type="AlphaFoldDB" id="A0A511J8Y6"/>
<keyword evidence="7" id="KW-1185">Reference proteome</keyword>
<evidence type="ECO:0000256" key="3">
    <source>
        <dbReference type="SAM" id="Phobius"/>
    </source>
</evidence>
<feature type="compositionally biased region" description="Low complexity" evidence="2">
    <location>
        <begin position="58"/>
        <end position="72"/>
    </location>
</feature>
<comment type="caution">
    <text evidence="6">The sequence shown here is derived from an EMBL/GenBank/DDBJ whole genome shotgun (WGS) entry which is preliminary data.</text>
</comment>
<feature type="signal peptide" evidence="4">
    <location>
        <begin position="1"/>
        <end position="28"/>
    </location>
</feature>
<evidence type="ECO:0000313" key="6">
    <source>
        <dbReference type="EMBL" id="GEL94450.1"/>
    </source>
</evidence>
<feature type="region of interest" description="Disordered" evidence="2">
    <location>
        <begin position="40"/>
        <end position="74"/>
    </location>
</feature>
<protein>
    <recommendedName>
        <fullName evidence="5">DUF4349 domain-containing protein</fullName>
    </recommendedName>
</protein>
<keyword evidence="3" id="KW-1133">Transmembrane helix</keyword>
<name>A0A511J8Y6_9CELL</name>
<evidence type="ECO:0000256" key="1">
    <source>
        <dbReference type="SAM" id="Coils"/>
    </source>
</evidence>
<reference evidence="6 7" key="1">
    <citation type="submission" date="2019-07" db="EMBL/GenBank/DDBJ databases">
        <title>Whole genome shotgun sequence of Cellulomonas composti NBRC 100758.</title>
        <authorList>
            <person name="Hosoyama A."/>
            <person name="Uohara A."/>
            <person name="Ohji S."/>
            <person name="Ichikawa N."/>
        </authorList>
    </citation>
    <scope>NUCLEOTIDE SEQUENCE [LARGE SCALE GENOMIC DNA]</scope>
    <source>
        <strain evidence="6 7">NBRC 100758</strain>
    </source>
</reference>
<accession>A0A511J8Y6</accession>
<feature type="transmembrane region" description="Helical" evidence="3">
    <location>
        <begin position="264"/>
        <end position="289"/>
    </location>
</feature>
<feature type="coiled-coil region" evidence="1">
    <location>
        <begin position="163"/>
        <end position="227"/>
    </location>
</feature>
<dbReference type="InterPro" id="IPR025645">
    <property type="entry name" value="DUF4349"/>
</dbReference>